<dbReference type="Pfam" id="PF17136">
    <property type="entry name" value="ribosomal_L24"/>
    <property type="match status" value="1"/>
</dbReference>
<dbReference type="InterPro" id="IPR003256">
    <property type="entry name" value="Ribosomal_uL24"/>
</dbReference>
<dbReference type="EMBL" id="JABFRW010000074">
    <property type="protein sequence ID" value="NOT33830.1"/>
    <property type="molecule type" value="Genomic_DNA"/>
</dbReference>
<organism evidence="8 9">
    <name type="scientific">Eiseniibacteriota bacterium</name>
    <dbReference type="NCBI Taxonomy" id="2212470"/>
    <lineage>
        <taxon>Bacteria</taxon>
        <taxon>Candidatus Eiseniibacteriota</taxon>
    </lineage>
</organism>
<dbReference type="GO" id="GO:1990904">
    <property type="term" value="C:ribonucleoprotein complex"/>
    <property type="evidence" value="ECO:0007669"/>
    <property type="project" value="UniProtKB-KW"/>
</dbReference>
<keyword evidence="3 5" id="KW-0687">Ribonucleoprotein</keyword>
<comment type="subunit">
    <text evidence="5">Part of the 50S ribosomal subunit.</text>
</comment>
<keyword evidence="5" id="KW-0694">RNA-binding</keyword>
<comment type="function">
    <text evidence="5">One of the proteins that surrounds the polypeptide exit tunnel on the outside of the subunit.</text>
</comment>
<evidence type="ECO:0000256" key="4">
    <source>
        <dbReference type="ARBA" id="ARBA00035206"/>
    </source>
</evidence>
<dbReference type="GO" id="GO:0006412">
    <property type="term" value="P:translation"/>
    <property type="evidence" value="ECO:0007669"/>
    <property type="project" value="UniProtKB-UniRule"/>
</dbReference>
<dbReference type="InterPro" id="IPR014722">
    <property type="entry name" value="Rib_uL2_dom2"/>
</dbReference>
<dbReference type="GO" id="GO:0005840">
    <property type="term" value="C:ribosome"/>
    <property type="evidence" value="ECO:0007669"/>
    <property type="project" value="UniProtKB-KW"/>
</dbReference>
<gene>
    <name evidence="5 8" type="primary">rplX</name>
    <name evidence="8" type="ORF">HOP12_06640</name>
</gene>
<comment type="function">
    <text evidence="5">One of two assembly initiator proteins, it binds directly to the 5'-end of the 23S rRNA, where it nucleates assembly of the 50S subunit.</text>
</comment>
<protein>
    <recommendedName>
        <fullName evidence="4 5">Large ribosomal subunit protein uL24</fullName>
    </recommendedName>
</protein>
<dbReference type="InterPro" id="IPR008991">
    <property type="entry name" value="Translation_prot_SH3-like_sf"/>
</dbReference>
<dbReference type="InterPro" id="IPR057264">
    <property type="entry name" value="Ribosomal_uL24_C"/>
</dbReference>
<dbReference type="InterPro" id="IPR005824">
    <property type="entry name" value="KOW"/>
</dbReference>
<evidence type="ECO:0000256" key="5">
    <source>
        <dbReference type="HAMAP-Rule" id="MF_01326"/>
    </source>
</evidence>
<dbReference type="GO" id="GO:0003735">
    <property type="term" value="F:structural constituent of ribosome"/>
    <property type="evidence" value="ECO:0007669"/>
    <property type="project" value="InterPro"/>
</dbReference>
<dbReference type="SMART" id="SM00739">
    <property type="entry name" value="KOW"/>
    <property type="match status" value="1"/>
</dbReference>
<evidence type="ECO:0000313" key="8">
    <source>
        <dbReference type="EMBL" id="NOT33830.1"/>
    </source>
</evidence>
<dbReference type="SUPFAM" id="SSF50104">
    <property type="entry name" value="Translation proteins SH3-like domain"/>
    <property type="match status" value="1"/>
</dbReference>
<evidence type="ECO:0000256" key="2">
    <source>
        <dbReference type="ARBA" id="ARBA00022980"/>
    </source>
</evidence>
<dbReference type="GO" id="GO:0019843">
    <property type="term" value="F:rRNA binding"/>
    <property type="evidence" value="ECO:0007669"/>
    <property type="project" value="UniProtKB-UniRule"/>
</dbReference>
<evidence type="ECO:0000256" key="1">
    <source>
        <dbReference type="ARBA" id="ARBA00010618"/>
    </source>
</evidence>
<dbReference type="Gene3D" id="2.30.30.30">
    <property type="match status" value="1"/>
</dbReference>
<evidence type="ECO:0000256" key="3">
    <source>
        <dbReference type="ARBA" id="ARBA00023274"/>
    </source>
</evidence>
<evidence type="ECO:0000313" key="9">
    <source>
        <dbReference type="Proteomes" id="UP000580839"/>
    </source>
</evidence>
<accession>A0A849SR00</accession>
<dbReference type="AlphaFoldDB" id="A0A849SR00"/>
<name>A0A849SR00_UNCEI</name>
<dbReference type="CDD" id="cd06089">
    <property type="entry name" value="KOW_RPL26"/>
    <property type="match status" value="1"/>
</dbReference>
<dbReference type="HAMAP" id="MF_01326_B">
    <property type="entry name" value="Ribosomal_uL24_B"/>
    <property type="match status" value="1"/>
</dbReference>
<keyword evidence="5" id="KW-0699">rRNA-binding</keyword>
<evidence type="ECO:0000256" key="6">
    <source>
        <dbReference type="SAM" id="MobiDB-lite"/>
    </source>
</evidence>
<dbReference type="Proteomes" id="UP000580839">
    <property type="component" value="Unassembled WGS sequence"/>
</dbReference>
<sequence length="115" mass="12535">MATRIRKGDTVVVIAGDDKGTAAKPKTGRVLSVDEVKQRVVVEGVNLVRRHQKARSSKVQSGIIEKEAPVHISNVMLWDAKAGRGSRIGMRVNRSGERERVSRASGEVIPKPEKA</sequence>
<keyword evidence="2 5" id="KW-0689">Ribosomal protein</keyword>
<dbReference type="NCBIfam" id="TIGR01079">
    <property type="entry name" value="rplX_bact"/>
    <property type="match status" value="1"/>
</dbReference>
<comment type="caution">
    <text evidence="8">The sequence shown here is derived from an EMBL/GenBank/DDBJ whole genome shotgun (WGS) entry which is preliminary data.</text>
</comment>
<evidence type="ECO:0000259" key="7">
    <source>
        <dbReference type="SMART" id="SM00739"/>
    </source>
</evidence>
<reference evidence="8 9" key="1">
    <citation type="submission" date="2020-04" db="EMBL/GenBank/DDBJ databases">
        <title>Metagenomic profiling of ammonia- and methane-oxidizing microorganisms in a Dutch drinking water treatment plant.</title>
        <authorList>
            <person name="Poghosyan L."/>
            <person name="Leucker S."/>
        </authorList>
    </citation>
    <scope>NUCLEOTIDE SEQUENCE [LARGE SCALE GENOMIC DNA]</scope>
    <source>
        <strain evidence="8">S-RSF-IL-03</strain>
    </source>
</reference>
<dbReference type="InterPro" id="IPR041988">
    <property type="entry name" value="Ribosomal_uL24_KOW"/>
</dbReference>
<proteinExistence type="inferred from homology"/>
<feature type="domain" description="KOW" evidence="7">
    <location>
        <begin position="4"/>
        <end position="36"/>
    </location>
</feature>
<feature type="region of interest" description="Disordered" evidence="6">
    <location>
        <begin position="93"/>
        <end position="115"/>
    </location>
</feature>
<comment type="similarity">
    <text evidence="1 5">Belongs to the universal ribosomal protein uL24 family.</text>
</comment>
<dbReference type="PANTHER" id="PTHR12903">
    <property type="entry name" value="MITOCHONDRIAL RIBOSOMAL PROTEIN L24"/>
    <property type="match status" value="1"/>
</dbReference>